<dbReference type="Proteomes" id="UP001180020">
    <property type="component" value="Unassembled WGS sequence"/>
</dbReference>
<organism evidence="1 2">
    <name type="scientific">Acorus calamus</name>
    <name type="common">Sweet flag</name>
    <dbReference type="NCBI Taxonomy" id="4465"/>
    <lineage>
        <taxon>Eukaryota</taxon>
        <taxon>Viridiplantae</taxon>
        <taxon>Streptophyta</taxon>
        <taxon>Embryophyta</taxon>
        <taxon>Tracheophyta</taxon>
        <taxon>Spermatophyta</taxon>
        <taxon>Magnoliopsida</taxon>
        <taxon>Liliopsida</taxon>
        <taxon>Acoraceae</taxon>
        <taxon>Acorus</taxon>
    </lineage>
</organism>
<keyword evidence="2" id="KW-1185">Reference proteome</keyword>
<proteinExistence type="predicted"/>
<accession>A0AAV9E861</accession>
<reference evidence="1" key="1">
    <citation type="journal article" date="2023" name="Nat. Commun.">
        <title>Diploid and tetraploid genomes of Acorus and the evolution of monocots.</title>
        <authorList>
            <person name="Ma L."/>
            <person name="Liu K.W."/>
            <person name="Li Z."/>
            <person name="Hsiao Y.Y."/>
            <person name="Qi Y."/>
            <person name="Fu T."/>
            <person name="Tang G.D."/>
            <person name="Zhang D."/>
            <person name="Sun W.H."/>
            <person name="Liu D.K."/>
            <person name="Li Y."/>
            <person name="Chen G.Z."/>
            <person name="Liu X.D."/>
            <person name="Liao X.Y."/>
            <person name="Jiang Y.T."/>
            <person name="Yu X."/>
            <person name="Hao Y."/>
            <person name="Huang J."/>
            <person name="Zhao X.W."/>
            <person name="Ke S."/>
            <person name="Chen Y.Y."/>
            <person name="Wu W.L."/>
            <person name="Hsu J.L."/>
            <person name="Lin Y.F."/>
            <person name="Huang M.D."/>
            <person name="Li C.Y."/>
            <person name="Huang L."/>
            <person name="Wang Z.W."/>
            <person name="Zhao X."/>
            <person name="Zhong W.Y."/>
            <person name="Peng D.H."/>
            <person name="Ahmad S."/>
            <person name="Lan S."/>
            <person name="Zhang J.S."/>
            <person name="Tsai W.C."/>
            <person name="Van de Peer Y."/>
            <person name="Liu Z.J."/>
        </authorList>
    </citation>
    <scope>NUCLEOTIDE SEQUENCE</scope>
    <source>
        <strain evidence="1">CP</strain>
    </source>
</reference>
<protein>
    <submittedName>
        <fullName evidence="1">Uncharacterized protein</fullName>
    </submittedName>
</protein>
<sequence length="102" mass="11098">MAEKKEELLRRSRNGVAFAWTLVALCCWSHASHSIGIHSAHGRASVGGVSDFISTADFYVGISCDLLSFRKLAPVNGSLELEIDNAAKVQLIYHCSFGKTKT</sequence>
<dbReference type="AlphaFoldDB" id="A0AAV9E861"/>
<reference evidence="1" key="2">
    <citation type="submission" date="2023-06" db="EMBL/GenBank/DDBJ databases">
        <authorList>
            <person name="Ma L."/>
            <person name="Liu K.-W."/>
            <person name="Li Z."/>
            <person name="Hsiao Y.-Y."/>
            <person name="Qi Y."/>
            <person name="Fu T."/>
            <person name="Tang G."/>
            <person name="Zhang D."/>
            <person name="Sun W.-H."/>
            <person name="Liu D.-K."/>
            <person name="Li Y."/>
            <person name="Chen G.-Z."/>
            <person name="Liu X.-D."/>
            <person name="Liao X.-Y."/>
            <person name="Jiang Y.-T."/>
            <person name="Yu X."/>
            <person name="Hao Y."/>
            <person name="Huang J."/>
            <person name="Zhao X.-W."/>
            <person name="Ke S."/>
            <person name="Chen Y.-Y."/>
            <person name="Wu W.-L."/>
            <person name="Hsu J.-L."/>
            <person name="Lin Y.-F."/>
            <person name="Huang M.-D."/>
            <person name="Li C.-Y."/>
            <person name="Huang L."/>
            <person name="Wang Z.-W."/>
            <person name="Zhao X."/>
            <person name="Zhong W.-Y."/>
            <person name="Peng D.-H."/>
            <person name="Ahmad S."/>
            <person name="Lan S."/>
            <person name="Zhang J.-S."/>
            <person name="Tsai W.-C."/>
            <person name="Van De Peer Y."/>
            <person name="Liu Z.-J."/>
        </authorList>
    </citation>
    <scope>NUCLEOTIDE SEQUENCE</scope>
    <source>
        <strain evidence="1">CP</strain>
        <tissue evidence="1">Leaves</tissue>
    </source>
</reference>
<comment type="caution">
    <text evidence="1">The sequence shown here is derived from an EMBL/GenBank/DDBJ whole genome shotgun (WGS) entry which is preliminary data.</text>
</comment>
<name>A0AAV9E861_ACOCL</name>
<evidence type="ECO:0000313" key="2">
    <source>
        <dbReference type="Proteomes" id="UP001180020"/>
    </source>
</evidence>
<evidence type="ECO:0000313" key="1">
    <source>
        <dbReference type="EMBL" id="KAK1308498.1"/>
    </source>
</evidence>
<gene>
    <name evidence="1" type="ORF">QJS10_CPA09g00519</name>
</gene>
<dbReference type="EMBL" id="JAUJYO010000009">
    <property type="protein sequence ID" value="KAK1308498.1"/>
    <property type="molecule type" value="Genomic_DNA"/>
</dbReference>